<keyword evidence="2" id="KW-1185">Reference proteome</keyword>
<dbReference type="EMBL" id="JBBXMP010000166">
    <property type="protein sequence ID" value="KAL0060678.1"/>
    <property type="molecule type" value="Genomic_DNA"/>
</dbReference>
<evidence type="ECO:0000313" key="2">
    <source>
        <dbReference type="Proteomes" id="UP001437256"/>
    </source>
</evidence>
<proteinExistence type="predicted"/>
<reference evidence="1 2" key="1">
    <citation type="submission" date="2024-05" db="EMBL/GenBank/DDBJ databases">
        <title>A draft genome resource for the thread blight pathogen Marasmius tenuissimus strain MS-2.</title>
        <authorList>
            <person name="Yulfo-Soto G.E."/>
            <person name="Baruah I.K."/>
            <person name="Amoako-Attah I."/>
            <person name="Bukari Y."/>
            <person name="Meinhardt L.W."/>
            <person name="Bailey B.A."/>
            <person name="Cohen S.P."/>
        </authorList>
    </citation>
    <scope>NUCLEOTIDE SEQUENCE [LARGE SCALE GENOMIC DNA]</scope>
    <source>
        <strain evidence="1 2">MS-2</strain>
    </source>
</reference>
<gene>
    <name evidence="1" type="ORF">AAF712_012555</name>
</gene>
<evidence type="ECO:0000313" key="1">
    <source>
        <dbReference type="EMBL" id="KAL0060678.1"/>
    </source>
</evidence>
<organism evidence="1 2">
    <name type="scientific">Marasmius tenuissimus</name>
    <dbReference type="NCBI Taxonomy" id="585030"/>
    <lineage>
        <taxon>Eukaryota</taxon>
        <taxon>Fungi</taxon>
        <taxon>Dikarya</taxon>
        <taxon>Basidiomycota</taxon>
        <taxon>Agaricomycotina</taxon>
        <taxon>Agaricomycetes</taxon>
        <taxon>Agaricomycetidae</taxon>
        <taxon>Agaricales</taxon>
        <taxon>Marasmiineae</taxon>
        <taxon>Marasmiaceae</taxon>
        <taxon>Marasmius</taxon>
    </lineage>
</organism>
<accession>A0ABR2ZIW0</accession>
<name>A0ABR2ZIW0_9AGAR</name>
<dbReference type="Proteomes" id="UP001437256">
    <property type="component" value="Unassembled WGS sequence"/>
</dbReference>
<protein>
    <submittedName>
        <fullName evidence="1">Uncharacterized protein</fullName>
    </submittedName>
</protein>
<comment type="caution">
    <text evidence="1">The sequence shown here is derived from an EMBL/GenBank/DDBJ whole genome shotgun (WGS) entry which is preliminary data.</text>
</comment>
<sequence length="303" mass="34539">MSSTHSFNPNLLSKIALAQVNLTLTLSFYKSLALPPPLSDKQATDATSSTAQRSTLHALTIDILETSTSLYSRWWGNHPYMMQRRSRWRSRFRIHGFTALQLGPPHPDFTHSIKVDIVAVDDEVFKVPRIPVKELVVKPSRDHRSRNVPIMPSEGTFSIVPPFALLLMKLRGWIHNRTSPKLWLRRKIGTDAVDIQALLHQVIKLSSPTQSWFPAWFTEQGKEHAREFLRRNPDISRPTEEPDRWIKVGLIDASQGRKLQPKSVALVSLALLTLDYLRNNLESDEDTGIAKEYLVRVIKTGKV</sequence>